<evidence type="ECO:0000256" key="1">
    <source>
        <dbReference type="ARBA" id="ARBA00023015"/>
    </source>
</evidence>
<protein>
    <submittedName>
        <fullName evidence="5">Helix-turn-helix transcriptional regulator</fullName>
    </submittedName>
</protein>
<keyword evidence="3" id="KW-0804">Transcription</keyword>
<dbReference type="PANTHER" id="PTHR33204:SF18">
    <property type="entry name" value="TRANSCRIPTIONAL REGULATORY PROTEIN"/>
    <property type="match status" value="1"/>
</dbReference>
<evidence type="ECO:0000313" key="6">
    <source>
        <dbReference type="Proteomes" id="UP000602395"/>
    </source>
</evidence>
<name>A0ABR7WAR7_9ACTN</name>
<dbReference type="Proteomes" id="UP000602395">
    <property type="component" value="Unassembled WGS sequence"/>
</dbReference>
<dbReference type="PROSITE" id="PS51118">
    <property type="entry name" value="HTH_HXLR"/>
    <property type="match status" value="1"/>
</dbReference>
<dbReference type="Gene3D" id="1.10.10.10">
    <property type="entry name" value="Winged helix-like DNA-binding domain superfamily/Winged helix DNA-binding domain"/>
    <property type="match status" value="1"/>
</dbReference>
<reference evidence="5 6" key="1">
    <citation type="submission" date="2020-09" db="EMBL/GenBank/DDBJ databases">
        <title>Novel species in genus Gordonia.</title>
        <authorList>
            <person name="Zhang G."/>
        </authorList>
    </citation>
    <scope>NUCLEOTIDE SEQUENCE [LARGE SCALE GENOMIC DNA]</scope>
    <source>
        <strain evidence="5 6">ON-33</strain>
    </source>
</reference>
<dbReference type="PANTHER" id="PTHR33204">
    <property type="entry name" value="TRANSCRIPTIONAL REGULATOR, MARR FAMILY"/>
    <property type="match status" value="1"/>
</dbReference>
<dbReference type="InterPro" id="IPR036390">
    <property type="entry name" value="WH_DNA-bd_sf"/>
</dbReference>
<keyword evidence="6" id="KW-1185">Reference proteome</keyword>
<evidence type="ECO:0000259" key="4">
    <source>
        <dbReference type="PROSITE" id="PS51118"/>
    </source>
</evidence>
<dbReference type="EMBL" id="JACWMS010000002">
    <property type="protein sequence ID" value="MBD1319710.1"/>
    <property type="molecule type" value="Genomic_DNA"/>
</dbReference>
<feature type="domain" description="HTH hxlR-type" evidence="4">
    <location>
        <begin position="11"/>
        <end position="108"/>
    </location>
</feature>
<proteinExistence type="predicted"/>
<dbReference type="Pfam" id="PF01638">
    <property type="entry name" value="HxlR"/>
    <property type="match status" value="1"/>
</dbReference>
<keyword evidence="1" id="KW-0805">Transcription regulation</keyword>
<sequence>MRRVSFSHWPCSMARTADLVGDPWTALVLREAFYGTRRFDEFQRELGIARNTLTDRLRRLVDEGMLERNPYASEPIRHEYVLTDKGADFWDVLLAMSAWGDRWLVDDAGPPVTLRHTACGHETRARVVCEHCGDAMPIEESRMSFGPGYPVRLRDRPDVKARFDRMSRD</sequence>
<comment type="caution">
    <text evidence="5">The sequence shown here is derived from an EMBL/GenBank/DDBJ whole genome shotgun (WGS) entry which is preliminary data.</text>
</comment>
<evidence type="ECO:0000313" key="5">
    <source>
        <dbReference type="EMBL" id="MBD1319710.1"/>
    </source>
</evidence>
<gene>
    <name evidence="5" type="ORF">IDF66_08915</name>
</gene>
<dbReference type="InterPro" id="IPR036388">
    <property type="entry name" value="WH-like_DNA-bd_sf"/>
</dbReference>
<dbReference type="InterPro" id="IPR002577">
    <property type="entry name" value="HTH_HxlR"/>
</dbReference>
<accession>A0ABR7WAR7</accession>
<evidence type="ECO:0000256" key="2">
    <source>
        <dbReference type="ARBA" id="ARBA00023125"/>
    </source>
</evidence>
<evidence type="ECO:0000256" key="3">
    <source>
        <dbReference type="ARBA" id="ARBA00023163"/>
    </source>
</evidence>
<dbReference type="SUPFAM" id="SSF46785">
    <property type="entry name" value="Winged helix' DNA-binding domain"/>
    <property type="match status" value="1"/>
</dbReference>
<organism evidence="5 6">
    <name type="scientific">Gordonia hankookensis</name>
    <dbReference type="NCBI Taxonomy" id="589403"/>
    <lineage>
        <taxon>Bacteria</taxon>
        <taxon>Bacillati</taxon>
        <taxon>Actinomycetota</taxon>
        <taxon>Actinomycetes</taxon>
        <taxon>Mycobacteriales</taxon>
        <taxon>Gordoniaceae</taxon>
        <taxon>Gordonia</taxon>
    </lineage>
</organism>
<dbReference type="RefSeq" id="WP_190266579.1">
    <property type="nucleotide sequence ID" value="NZ_BAABAD010000005.1"/>
</dbReference>
<keyword evidence="2" id="KW-0238">DNA-binding</keyword>